<proteinExistence type="inferred from homology"/>
<dbReference type="InterPro" id="IPR016163">
    <property type="entry name" value="Ald_DH_C"/>
</dbReference>
<dbReference type="SUPFAM" id="SSF53720">
    <property type="entry name" value="ALDH-like"/>
    <property type="match status" value="2"/>
</dbReference>
<gene>
    <name evidence="8" type="primary">LOC108680353</name>
</gene>
<comment type="similarity">
    <text evidence="1 3 5">Belongs to the aldehyde dehydrogenase family.</text>
</comment>
<evidence type="ECO:0000259" key="6">
    <source>
        <dbReference type="Pfam" id="PF00171"/>
    </source>
</evidence>
<dbReference type="Gene3D" id="3.40.309.10">
    <property type="entry name" value="Aldehyde Dehydrogenase, Chain A, domain 2"/>
    <property type="match status" value="1"/>
</dbReference>
<dbReference type="FunFam" id="3.40.309.10:FF:000012">
    <property type="entry name" value="Betaine aldehyde dehydrogenase"/>
    <property type="match status" value="1"/>
</dbReference>
<sequence>MANKSKSNRLQEIFDNMEYGPALEEKKILDAWLADHNGKFGHFINNEFVIDDNGKFVDSIDPATGLVLAQTCQGTEEDVDAAVKAAAAAYESWSKLSGHARARHLYSFARHVQKHSRLLAVLESCDNGKSIREARDCDVPLVVRHLYYHAGWAQLLDTELHNWKSIGVVGAIVPWNFPLMLLSWKLCPALAAGNTVVLKPATNTRLSALLLAQIAAEAGLPAGVFNVVTGGGQLGSQLASHALVDKVAFTGSTEVGQLLRRLTAGTGKKLSLELGGKSPVIIFDSADIDSAVEGVVDAIWFNQGQVCSAGSRLLVQESVYEEVLKKLKKRMQQLRVGNSLDKTVDMAAVVSEQQRQSIEDCVNGAREEGAQVFQVDAPTGCFYPPTLITDVSPASACVVNEIFGPVLVAMSFRTAKEAIGLANNSIYGLAASVFSERLTLALETAKHLQAGAVWINGHNIFDAAAGFGGYRQSGFGRDGGKEGLYEYIKPKWQPQLRFSKPDLDLKTFGSQYSADRPSLKPRADAGLATVLASDSSSLPRVDRTYKLYYGGGQKRPDANYSRVLRDPSGLAFALVAEANRKDVRNAVEAAAKAQPGWGKRSGFNRSQILFYLAENLEQRRNEFVDHLSALTGESESSAEAEVTASIERLFIWASYCDKHGGTVQETTLYGTVVRLNEPVGVIAIACPDTAPLLAFISLVGAAVARGNAVVVVPSEKFPSPAMAFHQILETSDVPGGVVNILTGDRDHLCKYLAEHHDVQSVWYFGSLAGSCFVEHASADNVKRTWVDYGQGRDWQDAQQGAGEEFLYHSTQVKNIWLSMGDIYAN</sequence>
<dbReference type="InterPro" id="IPR016161">
    <property type="entry name" value="Ald_DH/histidinol_DH"/>
</dbReference>
<evidence type="ECO:0000313" key="8">
    <source>
        <dbReference type="RefSeq" id="XP_018024647.1"/>
    </source>
</evidence>
<evidence type="ECO:0000256" key="3">
    <source>
        <dbReference type="PIRNR" id="PIRNR036490"/>
    </source>
</evidence>
<dbReference type="InterPro" id="IPR016162">
    <property type="entry name" value="Ald_DH_N"/>
</dbReference>
<dbReference type="AlphaFoldDB" id="A0A8B7PGE7"/>
<feature type="active site" evidence="4">
    <location>
        <position position="273"/>
    </location>
</feature>
<dbReference type="Gene3D" id="3.40.605.10">
    <property type="entry name" value="Aldehyde Dehydrogenase, Chain A, domain 1"/>
    <property type="match status" value="2"/>
</dbReference>
<dbReference type="PROSITE" id="PS00687">
    <property type="entry name" value="ALDEHYDE_DEHYDR_GLU"/>
    <property type="match status" value="1"/>
</dbReference>
<keyword evidence="7" id="KW-1185">Reference proteome</keyword>
<dbReference type="InterPro" id="IPR011408">
    <property type="entry name" value="Aldehyde_DH"/>
</dbReference>
<keyword evidence="2 5" id="KW-0560">Oxidoreductase</keyword>
<dbReference type="Pfam" id="PF00171">
    <property type="entry name" value="Aldedh"/>
    <property type="match status" value="2"/>
</dbReference>
<feature type="domain" description="Aldehyde dehydrogenase" evidence="6">
    <location>
        <begin position="52"/>
        <end position="492"/>
    </location>
</feature>
<evidence type="ECO:0000256" key="5">
    <source>
        <dbReference type="RuleBase" id="RU003345"/>
    </source>
</evidence>
<dbReference type="InterPro" id="IPR029510">
    <property type="entry name" value="Ald_DH_CS_GLU"/>
</dbReference>
<dbReference type="FunFam" id="3.40.605.10:FF:000007">
    <property type="entry name" value="NAD/NADP-dependent betaine aldehyde dehydrogenase"/>
    <property type="match status" value="1"/>
</dbReference>
<dbReference type="OrthoDB" id="310895at2759"/>
<accession>A0A8B7PGE7</accession>
<reference evidence="8" key="1">
    <citation type="submission" date="2025-08" db="UniProtKB">
        <authorList>
            <consortium name="RefSeq"/>
        </authorList>
    </citation>
    <scope>IDENTIFICATION</scope>
    <source>
        <tissue evidence="8">Whole organism</tissue>
    </source>
</reference>
<evidence type="ECO:0000256" key="1">
    <source>
        <dbReference type="ARBA" id="ARBA00009986"/>
    </source>
</evidence>
<dbReference type="Proteomes" id="UP000694843">
    <property type="component" value="Unplaced"/>
</dbReference>
<evidence type="ECO:0000313" key="7">
    <source>
        <dbReference type="Proteomes" id="UP000694843"/>
    </source>
</evidence>
<feature type="domain" description="Aldehyde dehydrogenase" evidence="6">
    <location>
        <begin position="569"/>
        <end position="789"/>
    </location>
</feature>
<dbReference type="OMA" id="MDYGPAP"/>
<protein>
    <submittedName>
        <fullName evidence="8">Aldehyde dehydrogenase family 16 member A1-like</fullName>
    </submittedName>
</protein>
<dbReference type="InterPro" id="IPR015590">
    <property type="entry name" value="Aldehyde_DH_dom"/>
</dbReference>
<dbReference type="RefSeq" id="XP_018024647.1">
    <property type="nucleotide sequence ID" value="XM_018169158.2"/>
</dbReference>
<dbReference type="PIRSF" id="PIRSF036490">
    <property type="entry name" value="Aldedh_dupl"/>
    <property type="match status" value="1"/>
</dbReference>
<dbReference type="GeneID" id="108680353"/>
<organism evidence="7 8">
    <name type="scientific">Hyalella azteca</name>
    <name type="common">Amphipod</name>
    <dbReference type="NCBI Taxonomy" id="294128"/>
    <lineage>
        <taxon>Eukaryota</taxon>
        <taxon>Metazoa</taxon>
        <taxon>Ecdysozoa</taxon>
        <taxon>Arthropoda</taxon>
        <taxon>Crustacea</taxon>
        <taxon>Multicrustacea</taxon>
        <taxon>Malacostraca</taxon>
        <taxon>Eumalacostraca</taxon>
        <taxon>Peracarida</taxon>
        <taxon>Amphipoda</taxon>
        <taxon>Senticaudata</taxon>
        <taxon>Talitrida</taxon>
        <taxon>Talitroidea</taxon>
        <taxon>Hyalellidae</taxon>
        <taxon>Hyalella</taxon>
    </lineage>
</organism>
<evidence type="ECO:0000256" key="4">
    <source>
        <dbReference type="PROSITE-ProRule" id="PRU10007"/>
    </source>
</evidence>
<dbReference type="PANTHER" id="PTHR11699">
    <property type="entry name" value="ALDEHYDE DEHYDROGENASE-RELATED"/>
    <property type="match status" value="1"/>
</dbReference>
<name>A0A8B7PGE7_HYAAZ</name>
<evidence type="ECO:0000256" key="2">
    <source>
        <dbReference type="ARBA" id="ARBA00023002"/>
    </source>
</evidence>
<dbReference type="CDD" id="cd07111">
    <property type="entry name" value="ALDH_F16"/>
    <property type="match status" value="1"/>
</dbReference>
<dbReference type="KEGG" id="hazt:108680353"/>
<dbReference type="GO" id="GO:0016620">
    <property type="term" value="F:oxidoreductase activity, acting on the aldehyde or oxo group of donors, NAD or NADP as acceptor"/>
    <property type="evidence" value="ECO:0007669"/>
    <property type="project" value="UniProtKB-UniRule"/>
</dbReference>